<feature type="region of interest" description="Disordered" evidence="5">
    <location>
        <begin position="17"/>
        <end position="200"/>
    </location>
</feature>
<feature type="compositionally biased region" description="Basic and acidic residues" evidence="5">
    <location>
        <begin position="266"/>
        <end position="277"/>
    </location>
</feature>
<dbReference type="AlphaFoldDB" id="A0A3M7FBH3"/>
<dbReference type="GO" id="GO:0044613">
    <property type="term" value="C:nuclear pore central transport channel"/>
    <property type="evidence" value="ECO:0007669"/>
    <property type="project" value="TreeGrafter"/>
</dbReference>
<organism evidence="7 8">
    <name type="scientific">Hortaea werneckii</name>
    <name type="common">Black yeast</name>
    <name type="synonym">Cladosporium werneckii</name>
    <dbReference type="NCBI Taxonomy" id="91943"/>
    <lineage>
        <taxon>Eukaryota</taxon>
        <taxon>Fungi</taxon>
        <taxon>Dikarya</taxon>
        <taxon>Ascomycota</taxon>
        <taxon>Pezizomycotina</taxon>
        <taxon>Dothideomycetes</taxon>
        <taxon>Dothideomycetidae</taxon>
        <taxon>Mycosphaerellales</taxon>
        <taxon>Teratosphaeriaceae</taxon>
        <taxon>Hortaea</taxon>
    </lineage>
</organism>
<keyword evidence="2" id="KW-0813">Transport</keyword>
<dbReference type="Pfam" id="PF13874">
    <property type="entry name" value="Nup54"/>
    <property type="match status" value="1"/>
</dbReference>
<dbReference type="InterPro" id="IPR024864">
    <property type="entry name" value="Nup54/Nup57/Nup44"/>
</dbReference>
<dbReference type="InterPro" id="IPR025574">
    <property type="entry name" value="Nucleoporin_FG_rpt"/>
</dbReference>
<evidence type="ECO:0000256" key="2">
    <source>
        <dbReference type="ARBA" id="ARBA00022448"/>
    </source>
</evidence>
<dbReference type="InterPro" id="IPR025712">
    <property type="entry name" value="Nup54_alpha-helical_dom"/>
</dbReference>
<feature type="compositionally biased region" description="Low complexity" evidence="5">
    <location>
        <begin position="30"/>
        <end position="43"/>
    </location>
</feature>
<name>A0A3M7FBH3_HORWE</name>
<dbReference type="EMBL" id="QWIQ01000469">
    <property type="protein sequence ID" value="RMY85674.1"/>
    <property type="molecule type" value="Genomic_DNA"/>
</dbReference>
<feature type="domain" description="Nucleoporin Nup54 alpha-helical" evidence="6">
    <location>
        <begin position="266"/>
        <end position="409"/>
    </location>
</feature>
<keyword evidence="3" id="KW-0509">mRNA transport</keyword>
<dbReference type="Gene3D" id="1.20.5.3600">
    <property type="match status" value="1"/>
</dbReference>
<evidence type="ECO:0000256" key="5">
    <source>
        <dbReference type="SAM" id="MobiDB-lite"/>
    </source>
</evidence>
<dbReference type="GO" id="GO:0036228">
    <property type="term" value="P:protein localization to nuclear inner membrane"/>
    <property type="evidence" value="ECO:0007669"/>
    <property type="project" value="TreeGrafter"/>
</dbReference>
<dbReference type="PANTHER" id="PTHR13000:SF0">
    <property type="entry name" value="NUCLEOPORIN P54"/>
    <property type="match status" value="1"/>
</dbReference>
<dbReference type="GO" id="GO:0006607">
    <property type="term" value="P:NLS-bearing protein import into nucleus"/>
    <property type="evidence" value="ECO:0007669"/>
    <property type="project" value="TreeGrafter"/>
</dbReference>
<feature type="compositionally biased region" description="Low complexity" evidence="5">
    <location>
        <begin position="166"/>
        <end position="180"/>
    </location>
</feature>
<sequence>MGKILPLHTRVQHRTAKTMSLFGNTTSNTGGSSLLGNNQQSSNTGGGGSLFGNNNQQNSNTGGGSLFGQSNTGGSSLFGGGQQQQQQQQNTGGGLFGASTTGGSGGGGLFGGHTQQNQNTGGSSLFGNTQQQQNTGGSSLFGGNNNTQQSNQNQGGASLFGNTTNQQQSQQPQQQQQQSSLFGGFNPLTSNSASQFPPGLSLAQQQDLARTRLSQVGLNPTERTGVITQTENLVRKWDPNSQDTLLQTYLYNAVNAAYAPFYHPTQGEKEDDWERALSEAPALSGPENDGTKMVPVLVRGFKALGDRVEYQANFVNNLRARLHEMNNSLSAIIAAHQERISVSLEERRRQHVALRERTLRLAVKVQILRNRGYALDAQEEGLRKQLLALGNSVNDPSFVGREDDIWGRMVALRDRARWLEEETKRIGGAGMQTKDGGVEAGGNAGKVPDYVVEKTQKILRDYDGQLRHLGWELEEVRKEFEEWQGVRQGDGGRR</sequence>
<keyword evidence="4" id="KW-0539">Nucleus</keyword>
<feature type="compositionally biased region" description="Low complexity" evidence="5">
    <location>
        <begin position="51"/>
        <end position="60"/>
    </location>
</feature>
<accession>A0A3M7FBH3</accession>
<evidence type="ECO:0000259" key="6">
    <source>
        <dbReference type="Pfam" id="PF13874"/>
    </source>
</evidence>
<reference evidence="7 8" key="1">
    <citation type="journal article" date="2018" name="BMC Genomics">
        <title>Genomic evidence for intraspecific hybridization in a clonal and extremely halotolerant yeast.</title>
        <authorList>
            <person name="Gostincar C."/>
            <person name="Stajich J.E."/>
            <person name="Zupancic J."/>
            <person name="Zalar P."/>
            <person name="Gunde-Cimerman N."/>
        </authorList>
    </citation>
    <scope>NUCLEOTIDE SEQUENCE [LARGE SCALE GENOMIC DNA]</scope>
    <source>
        <strain evidence="7 8">EXF-171</strain>
    </source>
</reference>
<protein>
    <recommendedName>
        <fullName evidence="6">Nucleoporin Nup54 alpha-helical domain-containing protein</fullName>
    </recommendedName>
</protein>
<keyword evidence="3" id="KW-0653">Protein transport</keyword>
<dbReference type="Pfam" id="PF18570">
    <property type="entry name" value="Nup54_57_C"/>
    <property type="match status" value="1"/>
</dbReference>
<gene>
    <name evidence="7" type="ORF">D0862_11114</name>
</gene>
<dbReference type="GO" id="GO:0017056">
    <property type="term" value="F:structural constituent of nuclear pore"/>
    <property type="evidence" value="ECO:0007669"/>
    <property type="project" value="TreeGrafter"/>
</dbReference>
<feature type="compositionally biased region" description="Low complexity" evidence="5">
    <location>
        <begin position="112"/>
        <end position="156"/>
    </location>
</feature>
<feature type="compositionally biased region" description="Gly residues" evidence="5">
    <location>
        <begin position="91"/>
        <end position="111"/>
    </location>
</feature>
<keyword evidence="3" id="KW-0906">Nuclear pore complex</keyword>
<dbReference type="Pfam" id="PF13634">
    <property type="entry name" value="Nucleoporin_FG"/>
    <property type="match status" value="1"/>
</dbReference>
<evidence type="ECO:0000256" key="3">
    <source>
        <dbReference type="ARBA" id="ARBA00023132"/>
    </source>
</evidence>
<dbReference type="PANTHER" id="PTHR13000">
    <property type="entry name" value="NUCLEOPORIN P54"/>
    <property type="match status" value="1"/>
</dbReference>
<feature type="region of interest" description="Disordered" evidence="5">
    <location>
        <begin position="265"/>
        <end position="288"/>
    </location>
</feature>
<feature type="compositionally biased region" description="Polar residues" evidence="5">
    <location>
        <begin position="17"/>
        <end position="29"/>
    </location>
</feature>
<comment type="subcellular location">
    <subcellularLocation>
        <location evidence="1">Nucleus</location>
        <location evidence="1">Nuclear pore complex</location>
    </subcellularLocation>
</comment>
<evidence type="ECO:0000313" key="7">
    <source>
        <dbReference type="EMBL" id="RMY85674.1"/>
    </source>
</evidence>
<evidence type="ECO:0000256" key="1">
    <source>
        <dbReference type="ARBA" id="ARBA00004567"/>
    </source>
</evidence>
<dbReference type="VEuPathDB" id="FungiDB:BTJ68_09164"/>
<comment type="caution">
    <text evidence="7">The sequence shown here is derived from an EMBL/GenBank/DDBJ whole genome shotgun (WGS) entry which is preliminary data.</text>
</comment>
<keyword evidence="3" id="KW-0811">Translocation</keyword>
<evidence type="ECO:0000256" key="4">
    <source>
        <dbReference type="ARBA" id="ARBA00023242"/>
    </source>
</evidence>
<dbReference type="Proteomes" id="UP000281468">
    <property type="component" value="Unassembled WGS sequence"/>
</dbReference>
<dbReference type="Gene3D" id="1.20.5.490">
    <property type="entry name" value="Single helix bin"/>
    <property type="match status" value="1"/>
</dbReference>
<evidence type="ECO:0000313" key="8">
    <source>
        <dbReference type="Proteomes" id="UP000281468"/>
    </source>
</evidence>
<dbReference type="GO" id="GO:0006999">
    <property type="term" value="P:nuclear pore organization"/>
    <property type="evidence" value="ECO:0007669"/>
    <property type="project" value="TreeGrafter"/>
</dbReference>
<proteinExistence type="predicted"/>